<evidence type="ECO:0000313" key="6">
    <source>
        <dbReference type="RefSeq" id="XP_010442762.1"/>
    </source>
</evidence>
<gene>
    <name evidence="6" type="primary">LOC104725748</name>
</gene>
<dbReference type="InterPro" id="IPR046364">
    <property type="entry name" value="Exo70_C"/>
</dbReference>
<evidence type="ECO:0000256" key="2">
    <source>
        <dbReference type="ARBA" id="ARBA00022448"/>
    </source>
</evidence>
<reference evidence="5" key="1">
    <citation type="journal article" date="2014" name="Nat. Commun.">
        <title>The emerging biofuel crop Camelina sativa retains a highly undifferentiated hexaploid genome structure.</title>
        <authorList>
            <person name="Kagale S."/>
            <person name="Koh C."/>
            <person name="Nixon J."/>
            <person name="Bollina V."/>
            <person name="Clarke W.E."/>
            <person name="Tuteja R."/>
            <person name="Spillane C."/>
            <person name="Robinson S.J."/>
            <person name="Links M.G."/>
            <person name="Clarke C."/>
            <person name="Higgins E.E."/>
            <person name="Huebert T."/>
            <person name="Sharpe A.G."/>
            <person name="Parkin I.A."/>
        </authorList>
    </citation>
    <scope>NUCLEOTIDE SEQUENCE [LARGE SCALE GENOMIC DNA]</scope>
    <source>
        <strain evidence="5">cv. DH55</strain>
    </source>
</reference>
<keyword evidence="5" id="KW-1185">Reference proteome</keyword>
<dbReference type="GeneID" id="104725748"/>
<protein>
    <recommendedName>
        <fullName evidence="3">Exocyst subunit Exo70 family protein</fullName>
    </recommendedName>
</protein>
<dbReference type="PANTHER" id="PTHR12542">
    <property type="entry name" value="EXOCYST COMPLEX PROTEIN EXO70"/>
    <property type="match status" value="1"/>
</dbReference>
<keyword evidence="3" id="KW-0268">Exocytosis</keyword>
<comment type="similarity">
    <text evidence="1 3">Belongs to the EXO70 family.</text>
</comment>
<keyword evidence="2 3" id="KW-0813">Transport</keyword>
<evidence type="ECO:0000256" key="1">
    <source>
        <dbReference type="ARBA" id="ARBA00006756"/>
    </source>
</evidence>
<name>A0ABM0UL51_CAMSA</name>
<evidence type="ECO:0000313" key="5">
    <source>
        <dbReference type="Proteomes" id="UP000694864"/>
    </source>
</evidence>
<keyword evidence="3" id="KW-0653">Protein transport</keyword>
<dbReference type="PANTHER" id="PTHR12542:SF135">
    <property type="entry name" value="EXOCYST COMPLEX COMPONENT EXO70A3-RELATED"/>
    <property type="match status" value="1"/>
</dbReference>
<evidence type="ECO:0000259" key="4">
    <source>
        <dbReference type="Pfam" id="PF03081"/>
    </source>
</evidence>
<dbReference type="InterPro" id="IPR016159">
    <property type="entry name" value="Cullin_repeat-like_dom_sf"/>
</dbReference>
<evidence type="ECO:0000256" key="3">
    <source>
        <dbReference type="RuleBase" id="RU365026"/>
    </source>
</evidence>
<organism evidence="5 6">
    <name type="scientific">Camelina sativa</name>
    <name type="common">False flax</name>
    <name type="synonym">Myagrum sativum</name>
    <dbReference type="NCBI Taxonomy" id="90675"/>
    <lineage>
        <taxon>Eukaryota</taxon>
        <taxon>Viridiplantae</taxon>
        <taxon>Streptophyta</taxon>
        <taxon>Embryophyta</taxon>
        <taxon>Tracheophyta</taxon>
        <taxon>Spermatophyta</taxon>
        <taxon>Magnoliopsida</taxon>
        <taxon>eudicotyledons</taxon>
        <taxon>Gunneridae</taxon>
        <taxon>Pentapetalae</taxon>
        <taxon>rosids</taxon>
        <taxon>malvids</taxon>
        <taxon>Brassicales</taxon>
        <taxon>Brassicaceae</taxon>
        <taxon>Camelineae</taxon>
        <taxon>Camelina</taxon>
    </lineage>
</organism>
<dbReference type="RefSeq" id="XP_010442762.1">
    <property type="nucleotide sequence ID" value="XM_010444460.1"/>
</dbReference>
<accession>A0ABM0UL51</accession>
<sequence length="535" mass="61842">MSHVLHKSDLPELIALEDKPNDESIKVDDGGKGNAHFTDEHHLVLHKDGKVDDITTLYDPCKFKEILENYSKPIDPDHLFECLPSNLRPSRDGEGSGLEKADYSVPTSIPPMVLPLLHGLAQQMVKAGHQQQLIKTYRDNRRAVLEQSLHKLGVERFSKDDVHKMKWDILGAKIKNWIHYMRISVKLLFAMEKKICNQIMDGVEPLRDQSFAEITTVCFDMLLSFGYAIAISRSPDKQFVMIDMYEIMRELQPEFELLFGSKPCTEMKEDALNLTKLLAQTVQETIADFEDAVEMDTTETAVIDGSVHPLTSYVVTYVKYLFDYKSTLRLLFQELDSAKDPDTELKSAITGIMRALRNNLDGKSRQCEDAALTQLFLMNNMYYIVRNFKRTEEARNWLGDDWDQTYGRIVQQHAQRYQTISCNKHLQCIRVQSSGSSSIEDENITKTFVEDKFNTFNSQFEELHQRQCQWIVPDIELRESLRLAIAEIILPPYKSFLKRFGPIVEDGKNPQKYIRFTPEDLERMLNDFFEGQNLD</sequence>
<comment type="function">
    <text evidence="3">Component of the exocyst complex.</text>
</comment>
<dbReference type="Pfam" id="PF03081">
    <property type="entry name" value="Exo70_C"/>
    <property type="match status" value="1"/>
</dbReference>
<dbReference type="Gene3D" id="1.20.1280.170">
    <property type="entry name" value="Exocyst complex component Exo70"/>
    <property type="match status" value="1"/>
</dbReference>
<dbReference type="Proteomes" id="UP000694864">
    <property type="component" value="Chromosome 11"/>
</dbReference>
<dbReference type="InterPro" id="IPR004140">
    <property type="entry name" value="Exo70"/>
</dbReference>
<dbReference type="SUPFAM" id="SSF74788">
    <property type="entry name" value="Cullin repeat-like"/>
    <property type="match status" value="1"/>
</dbReference>
<proteinExistence type="inferred from homology"/>
<reference evidence="6" key="2">
    <citation type="submission" date="2025-08" db="UniProtKB">
        <authorList>
            <consortium name="RefSeq"/>
        </authorList>
    </citation>
    <scope>IDENTIFICATION</scope>
    <source>
        <tissue evidence="6">Leaf</tissue>
    </source>
</reference>
<feature type="domain" description="Exocyst complex subunit Exo70 C-terminal" evidence="4">
    <location>
        <begin position="175"/>
        <end position="527"/>
    </location>
</feature>